<gene>
    <name evidence="9" type="ORF">H310_02426</name>
</gene>
<dbReference type="Pfam" id="PF21033">
    <property type="entry name" value="RMD1-3"/>
    <property type="match status" value="1"/>
</dbReference>
<dbReference type="eggNOG" id="ENOG502QSJV">
    <property type="taxonomic scope" value="Eukaryota"/>
</dbReference>
<name>A0A024UP28_9STRA</name>
<dbReference type="STRING" id="157072.A0A024UP28"/>
<evidence type="ECO:0000256" key="5">
    <source>
        <dbReference type="ARBA" id="ARBA00022803"/>
    </source>
</evidence>
<dbReference type="EMBL" id="KI913954">
    <property type="protein sequence ID" value="ETW08059.1"/>
    <property type="molecule type" value="Genomic_DNA"/>
</dbReference>
<dbReference type="GeneID" id="20079476"/>
<dbReference type="AlphaFoldDB" id="A0A024UP28"/>
<dbReference type="PANTHER" id="PTHR16056:SF16">
    <property type="entry name" value="REGULATOR OF MICROTUBULE DYNAMICS PROTEIN 1"/>
    <property type="match status" value="1"/>
</dbReference>
<dbReference type="GO" id="GO:0005876">
    <property type="term" value="C:spindle microtubule"/>
    <property type="evidence" value="ECO:0007669"/>
    <property type="project" value="TreeGrafter"/>
</dbReference>
<evidence type="ECO:0000256" key="1">
    <source>
        <dbReference type="ARBA" id="ARBA00004245"/>
    </source>
</evidence>
<dbReference type="RefSeq" id="XP_008864152.1">
    <property type="nucleotide sequence ID" value="XM_008865930.1"/>
</dbReference>
<evidence type="ECO:0000256" key="7">
    <source>
        <dbReference type="ARBA" id="ARBA00039966"/>
    </source>
</evidence>
<evidence type="ECO:0000256" key="6">
    <source>
        <dbReference type="ARBA" id="ARBA00023212"/>
    </source>
</evidence>
<organism evidence="9">
    <name type="scientific">Aphanomyces invadans</name>
    <dbReference type="NCBI Taxonomy" id="157072"/>
    <lineage>
        <taxon>Eukaryota</taxon>
        <taxon>Sar</taxon>
        <taxon>Stramenopiles</taxon>
        <taxon>Oomycota</taxon>
        <taxon>Saprolegniomycetes</taxon>
        <taxon>Saprolegniales</taxon>
        <taxon>Verrucalvaceae</taxon>
        <taxon>Aphanomyces</taxon>
    </lineage>
</organism>
<keyword evidence="5" id="KW-0802">TPR repeat</keyword>
<evidence type="ECO:0000256" key="8">
    <source>
        <dbReference type="ARBA" id="ARBA00041958"/>
    </source>
</evidence>
<dbReference type="PANTHER" id="PTHR16056">
    <property type="entry name" value="REGULATOR OF MICROTUBULE DYNAMICS PROTEIN"/>
    <property type="match status" value="1"/>
</dbReference>
<proteinExistence type="predicted"/>
<sequence>MQASRRAFLRMTIRAHVCARRVRGTAPSFVLPGRHIAAPRVSLAVLMSGVFLASTGAVTHARSRESAVAVKAEELYNSPSYSRRELMQFLERAVDANPRDVGLLWRLARAKYDVATLPSTTPVEKKTLIYRARDVIQSALELDANDFAVHKWFGIVLSSIGEFEGSKVTIANSFIVRDHWLKAIELNPSDATSFNLLGRWCLTIADISWIERQLAAAIFGTPPRATYADALAYFLQADAISPGFWKKNSLQIAQTYLKMKDTAQAKDWLVRTLAVPVSTPEDKQVHDEAQTLLSTLK</sequence>
<evidence type="ECO:0000256" key="3">
    <source>
        <dbReference type="ARBA" id="ARBA00022490"/>
    </source>
</evidence>
<accession>A0A024UP28</accession>
<evidence type="ECO:0000256" key="2">
    <source>
        <dbReference type="ARBA" id="ARBA00011375"/>
    </source>
</evidence>
<keyword evidence="3" id="KW-0963">Cytoplasm</keyword>
<evidence type="ECO:0000256" key="4">
    <source>
        <dbReference type="ARBA" id="ARBA00022737"/>
    </source>
</evidence>
<keyword evidence="4" id="KW-0677">Repeat</keyword>
<dbReference type="GO" id="GO:0008017">
    <property type="term" value="F:microtubule binding"/>
    <property type="evidence" value="ECO:0007669"/>
    <property type="project" value="TreeGrafter"/>
</dbReference>
<protein>
    <recommendedName>
        <fullName evidence="7">Regulator of microtubule dynamics protein 1</fullName>
    </recommendedName>
    <alternativeName>
        <fullName evidence="8">Protein FAM82B</fullName>
    </alternativeName>
</protein>
<dbReference type="GO" id="GO:0005737">
    <property type="term" value="C:cytoplasm"/>
    <property type="evidence" value="ECO:0007669"/>
    <property type="project" value="TreeGrafter"/>
</dbReference>
<comment type="subcellular location">
    <subcellularLocation>
        <location evidence="1">Cytoplasm</location>
        <location evidence="1">Cytoskeleton</location>
    </subcellularLocation>
</comment>
<dbReference type="SUPFAM" id="SSF48452">
    <property type="entry name" value="TPR-like"/>
    <property type="match status" value="1"/>
</dbReference>
<keyword evidence="6" id="KW-0206">Cytoskeleton</keyword>
<evidence type="ECO:0000313" key="9">
    <source>
        <dbReference type="EMBL" id="ETW08059.1"/>
    </source>
</evidence>
<dbReference type="InterPro" id="IPR049039">
    <property type="entry name" value="RMD1-3_a_helical_rpt"/>
</dbReference>
<dbReference type="GO" id="GO:0097431">
    <property type="term" value="C:mitotic spindle pole"/>
    <property type="evidence" value="ECO:0007669"/>
    <property type="project" value="TreeGrafter"/>
</dbReference>
<dbReference type="OrthoDB" id="69711at2759"/>
<dbReference type="Gene3D" id="1.25.40.10">
    <property type="entry name" value="Tetratricopeptide repeat domain"/>
    <property type="match status" value="1"/>
</dbReference>
<dbReference type="VEuPathDB" id="FungiDB:H310_02426"/>
<comment type="subunit">
    <text evidence="2">Interacts with microtubules.</text>
</comment>
<reference evidence="9" key="1">
    <citation type="submission" date="2013-12" db="EMBL/GenBank/DDBJ databases">
        <title>The Genome Sequence of Aphanomyces invadans NJM9701.</title>
        <authorList>
            <consortium name="The Broad Institute Genomics Platform"/>
            <person name="Russ C."/>
            <person name="Tyler B."/>
            <person name="van West P."/>
            <person name="Dieguez-Uribeondo J."/>
            <person name="Young S.K."/>
            <person name="Zeng Q."/>
            <person name="Gargeya S."/>
            <person name="Fitzgerald M."/>
            <person name="Abouelleil A."/>
            <person name="Alvarado L."/>
            <person name="Chapman S.B."/>
            <person name="Gainer-Dewar J."/>
            <person name="Goldberg J."/>
            <person name="Griggs A."/>
            <person name="Gujja S."/>
            <person name="Hansen M."/>
            <person name="Howarth C."/>
            <person name="Imamovic A."/>
            <person name="Ireland A."/>
            <person name="Larimer J."/>
            <person name="McCowan C."/>
            <person name="Murphy C."/>
            <person name="Pearson M."/>
            <person name="Poon T.W."/>
            <person name="Priest M."/>
            <person name="Roberts A."/>
            <person name="Saif S."/>
            <person name="Shea T."/>
            <person name="Sykes S."/>
            <person name="Wortman J."/>
            <person name="Nusbaum C."/>
            <person name="Birren B."/>
        </authorList>
    </citation>
    <scope>NUCLEOTIDE SEQUENCE [LARGE SCALE GENOMIC DNA]</scope>
    <source>
        <strain evidence="9">NJM9701</strain>
    </source>
</reference>
<dbReference type="InterPro" id="IPR011990">
    <property type="entry name" value="TPR-like_helical_dom_sf"/>
</dbReference>